<feature type="compositionally biased region" description="Low complexity" evidence="4">
    <location>
        <begin position="203"/>
        <end position="216"/>
    </location>
</feature>
<dbReference type="RefSeq" id="XP_025378038.1">
    <property type="nucleotide sequence ID" value="XM_025521843.1"/>
</dbReference>
<feature type="region of interest" description="Disordered" evidence="4">
    <location>
        <begin position="699"/>
        <end position="719"/>
    </location>
</feature>
<keyword evidence="7" id="KW-1185">Reference proteome</keyword>
<name>A0A316YMR4_9BASI</name>
<feature type="compositionally biased region" description="Polar residues" evidence="4">
    <location>
        <begin position="327"/>
        <end position="346"/>
    </location>
</feature>
<sequence>MPSDEEEEEEEDDDGAMDCDDVDVSLRDARSARPRHGSSLSNSSLDSGSSGSPIDSQYIEEPELSQSFGSTKSFDVMTPIRNQAMTSAPSSSANVLTPSPVSRFQSSDATVQDRLSNFSFGSVSPRVGSSQTLSPSMRPAALATSPLGSEQSTSYATADKHATNDHTEAVNHAKLGDVLGLKLTPTSPDHSCVSGADAQSPKTMTTNNRQNNNTATIRLAGGRNPPPGLAGRLKISLPPPSLSSAFNNPNAPQTPGGHIASGARDGAAHGATPVSPFEPPTPLCGPMGNKISPYFPSSSTSSQPRPSVRPQQTHRQSMPVITPIRVQPSTRRPQQMQRNGSMGLSPLSSEFAAVSMKKVNSTKGTASEVSRDASSHVSDGGESSAESSQGSQASVSTTASSTSTLLTPPYSPFQQSKPLLPPEYDMSLDRQQSWNSSTSNVSATSSNSGMKKRNTGGSDSSVGASRTKPKTTAKMAPYPINRENSPARSPPPSQQSAPRLAPTPVQNAASSLLKDRIKPAIAAPPMEKSMSESAVPKTVSGRHLANRRLHPVFSSNYTLGDELGSGGFGFVVRATRDRDGMPVAVKFIWKNKVPTHGWVRDQDLGVIPMEAFVLKAVDHPCVVKFVDLFDDDEFFYLIMEHHGSPWKAGGQQQPQDKDEGVAVDKSANLPSSPPAAPLMQQSKSQPCAAKPLESPKLAVFPPESNVATPVSMEEKPVRPPQAIAMERRSSCDLFECIEQHSRLPEDKAQWVFAQVVEAVYHLDRKGIYHRDIKDENCVVDSDFNVKLIDFGSAVVTDIRKPTPYFNRFFGTMTFASSEILQGKQYRAPHAEMWSLGVLLSILLSGECPFPDPTSAIRGKLPTPKGNWNRDAFAILQACLDVDPERRATIKEVREHPWVAQAWKRQGVSRPN</sequence>
<feature type="binding site" evidence="3">
    <location>
        <position position="586"/>
    </location>
    <ligand>
        <name>ATP</name>
        <dbReference type="ChEBI" id="CHEBI:30616"/>
    </ligand>
</feature>
<evidence type="ECO:0000313" key="6">
    <source>
        <dbReference type="EMBL" id="PWN90840.1"/>
    </source>
</evidence>
<evidence type="ECO:0000256" key="2">
    <source>
        <dbReference type="ARBA" id="ARBA00022840"/>
    </source>
</evidence>
<dbReference type="GO" id="GO:0005524">
    <property type="term" value="F:ATP binding"/>
    <property type="evidence" value="ECO:0007669"/>
    <property type="project" value="UniProtKB-UniRule"/>
</dbReference>
<keyword evidence="6" id="KW-0808">Transferase</keyword>
<dbReference type="PROSITE" id="PS50011">
    <property type="entry name" value="PROTEIN_KINASE_DOM"/>
    <property type="match status" value="1"/>
</dbReference>
<dbReference type="STRING" id="215250.A0A316YMR4"/>
<feature type="compositionally biased region" description="Low complexity" evidence="4">
    <location>
        <begin position="377"/>
        <end position="403"/>
    </location>
</feature>
<dbReference type="EMBL" id="KZ819636">
    <property type="protein sequence ID" value="PWN90840.1"/>
    <property type="molecule type" value="Genomic_DNA"/>
</dbReference>
<feature type="region of interest" description="Disordered" evidence="4">
    <location>
        <begin position="247"/>
        <end position="346"/>
    </location>
</feature>
<feature type="domain" description="Protein kinase" evidence="5">
    <location>
        <begin position="557"/>
        <end position="898"/>
    </location>
</feature>
<organism evidence="6 7">
    <name type="scientific">Acaromyces ingoldii</name>
    <dbReference type="NCBI Taxonomy" id="215250"/>
    <lineage>
        <taxon>Eukaryota</taxon>
        <taxon>Fungi</taxon>
        <taxon>Dikarya</taxon>
        <taxon>Basidiomycota</taxon>
        <taxon>Ustilaginomycotina</taxon>
        <taxon>Exobasidiomycetes</taxon>
        <taxon>Exobasidiales</taxon>
        <taxon>Cryptobasidiaceae</taxon>
        <taxon>Acaromyces</taxon>
    </lineage>
</organism>
<dbReference type="Gene3D" id="1.10.510.10">
    <property type="entry name" value="Transferase(Phosphotransferase) domain 1"/>
    <property type="match status" value="1"/>
</dbReference>
<protein>
    <submittedName>
        <fullName evidence="6">Kinase-like protein</fullName>
    </submittedName>
</protein>
<evidence type="ECO:0000313" key="7">
    <source>
        <dbReference type="Proteomes" id="UP000245768"/>
    </source>
</evidence>
<dbReference type="PROSITE" id="PS00108">
    <property type="entry name" value="PROTEIN_KINASE_ST"/>
    <property type="match status" value="1"/>
</dbReference>
<evidence type="ECO:0000256" key="4">
    <source>
        <dbReference type="SAM" id="MobiDB-lite"/>
    </source>
</evidence>
<dbReference type="Pfam" id="PF00069">
    <property type="entry name" value="Pkinase"/>
    <property type="match status" value="2"/>
</dbReference>
<dbReference type="FunFam" id="1.10.510.10:FF:000923">
    <property type="entry name" value="Related to serine/threonine-protein kinase"/>
    <property type="match status" value="1"/>
</dbReference>
<dbReference type="AlphaFoldDB" id="A0A316YMR4"/>
<feature type="region of interest" description="Disordered" evidence="4">
    <location>
        <begin position="361"/>
        <end position="504"/>
    </location>
</feature>
<evidence type="ECO:0000256" key="3">
    <source>
        <dbReference type="PROSITE-ProRule" id="PRU10141"/>
    </source>
</evidence>
<dbReference type="FunFam" id="3.30.200.20:FF:000314">
    <property type="entry name" value="Serine/threonine protein kinase"/>
    <property type="match status" value="1"/>
</dbReference>
<dbReference type="GeneID" id="37043759"/>
<accession>A0A316YMR4</accession>
<dbReference type="SUPFAM" id="SSF56112">
    <property type="entry name" value="Protein kinase-like (PK-like)"/>
    <property type="match status" value="2"/>
</dbReference>
<dbReference type="PROSITE" id="PS00107">
    <property type="entry name" value="PROTEIN_KINASE_ATP"/>
    <property type="match status" value="1"/>
</dbReference>
<dbReference type="InterPro" id="IPR008271">
    <property type="entry name" value="Ser/Thr_kinase_AS"/>
</dbReference>
<evidence type="ECO:0000259" key="5">
    <source>
        <dbReference type="PROSITE" id="PS50011"/>
    </source>
</evidence>
<dbReference type="PANTHER" id="PTHR24346:SF72">
    <property type="entry name" value="CAMK PROTEIN KINASE"/>
    <property type="match status" value="1"/>
</dbReference>
<keyword evidence="1 3" id="KW-0547">Nucleotide-binding</keyword>
<dbReference type="Proteomes" id="UP000245768">
    <property type="component" value="Unassembled WGS sequence"/>
</dbReference>
<feature type="region of interest" description="Disordered" evidence="4">
    <location>
        <begin position="645"/>
        <end position="687"/>
    </location>
</feature>
<feature type="compositionally biased region" description="Polar residues" evidence="4">
    <location>
        <begin position="455"/>
        <end position="464"/>
    </location>
</feature>
<dbReference type="GO" id="GO:0045719">
    <property type="term" value="P:negative regulation of glycogen biosynthetic process"/>
    <property type="evidence" value="ECO:0007669"/>
    <property type="project" value="TreeGrafter"/>
</dbReference>
<dbReference type="PANTHER" id="PTHR24346">
    <property type="entry name" value="MAP/MICROTUBULE AFFINITY-REGULATING KINASE"/>
    <property type="match status" value="1"/>
</dbReference>
<dbReference type="InterPro" id="IPR011009">
    <property type="entry name" value="Kinase-like_dom_sf"/>
</dbReference>
<dbReference type="SMART" id="SM00220">
    <property type="entry name" value="S_TKc"/>
    <property type="match status" value="1"/>
</dbReference>
<dbReference type="GO" id="GO:0035556">
    <property type="term" value="P:intracellular signal transduction"/>
    <property type="evidence" value="ECO:0007669"/>
    <property type="project" value="TreeGrafter"/>
</dbReference>
<feature type="compositionally biased region" description="Low complexity" evidence="4">
    <location>
        <begin position="433"/>
        <end position="448"/>
    </location>
</feature>
<dbReference type="GO" id="GO:0004674">
    <property type="term" value="F:protein serine/threonine kinase activity"/>
    <property type="evidence" value="ECO:0007669"/>
    <property type="project" value="TreeGrafter"/>
</dbReference>
<feature type="compositionally biased region" description="Low complexity" evidence="4">
    <location>
        <begin position="292"/>
        <end position="311"/>
    </location>
</feature>
<dbReference type="InterPro" id="IPR017441">
    <property type="entry name" value="Protein_kinase_ATP_BS"/>
</dbReference>
<keyword evidence="2 3" id="KW-0067">ATP-binding</keyword>
<feature type="region of interest" description="Disordered" evidence="4">
    <location>
        <begin position="119"/>
        <end position="164"/>
    </location>
</feature>
<keyword evidence="6" id="KW-0418">Kinase</keyword>
<dbReference type="InterPro" id="IPR000719">
    <property type="entry name" value="Prot_kinase_dom"/>
</dbReference>
<evidence type="ECO:0000256" key="1">
    <source>
        <dbReference type="ARBA" id="ARBA00022741"/>
    </source>
</evidence>
<reference evidence="6 7" key="1">
    <citation type="journal article" date="2018" name="Mol. Biol. Evol.">
        <title>Broad Genomic Sampling Reveals a Smut Pathogenic Ancestry of the Fungal Clade Ustilaginomycotina.</title>
        <authorList>
            <person name="Kijpornyongpan T."/>
            <person name="Mondo S.J."/>
            <person name="Barry K."/>
            <person name="Sandor L."/>
            <person name="Lee J."/>
            <person name="Lipzen A."/>
            <person name="Pangilinan J."/>
            <person name="LaButti K."/>
            <person name="Hainaut M."/>
            <person name="Henrissat B."/>
            <person name="Grigoriev I.V."/>
            <person name="Spatafora J.W."/>
            <person name="Aime M.C."/>
        </authorList>
    </citation>
    <scope>NUCLEOTIDE SEQUENCE [LARGE SCALE GENOMIC DNA]</scope>
    <source>
        <strain evidence="6 7">MCA 4198</strain>
    </source>
</reference>
<feature type="region of interest" description="Disordered" evidence="4">
    <location>
        <begin position="187"/>
        <end position="224"/>
    </location>
</feature>
<gene>
    <name evidence="6" type="ORF">FA10DRAFT_267272</name>
</gene>
<feature type="region of interest" description="Disordered" evidence="4">
    <location>
        <begin position="1"/>
        <end position="72"/>
    </location>
</feature>
<proteinExistence type="predicted"/>
<feature type="compositionally biased region" description="Low complexity" evidence="4">
    <location>
        <begin position="37"/>
        <end position="52"/>
    </location>
</feature>
<dbReference type="InParanoid" id="A0A316YMR4"/>
<dbReference type="Gene3D" id="3.30.200.20">
    <property type="entry name" value="Phosphorylase Kinase, domain 1"/>
    <property type="match status" value="1"/>
</dbReference>
<feature type="compositionally biased region" description="Polar residues" evidence="4">
    <location>
        <begin position="119"/>
        <end position="135"/>
    </location>
</feature>
<feature type="compositionally biased region" description="Acidic residues" evidence="4">
    <location>
        <begin position="1"/>
        <end position="23"/>
    </location>
</feature>
<dbReference type="GO" id="GO:0005634">
    <property type="term" value="C:nucleus"/>
    <property type="evidence" value="ECO:0007669"/>
    <property type="project" value="TreeGrafter"/>
</dbReference>
<feature type="compositionally biased region" description="Polar residues" evidence="4">
    <location>
        <begin position="146"/>
        <end position="156"/>
    </location>
</feature>
<dbReference type="OrthoDB" id="10252171at2759"/>
<dbReference type="GO" id="GO:0005829">
    <property type="term" value="C:cytosol"/>
    <property type="evidence" value="ECO:0007669"/>
    <property type="project" value="TreeGrafter"/>
</dbReference>